<dbReference type="AlphaFoldDB" id="A0A3R9PCH6"/>
<dbReference type="GO" id="GO:0015035">
    <property type="term" value="F:protein-disulfide reductase activity"/>
    <property type="evidence" value="ECO:0007669"/>
    <property type="project" value="TreeGrafter"/>
</dbReference>
<dbReference type="EMBL" id="RCOR01000050">
    <property type="protein sequence ID" value="RSN67056.1"/>
    <property type="molecule type" value="Genomic_DNA"/>
</dbReference>
<dbReference type="RefSeq" id="WP_125743009.1">
    <property type="nucleotide sequence ID" value="NZ_RCOR01000050.1"/>
</dbReference>
<keyword evidence="1" id="KW-1133">Transmembrane helix</keyword>
<dbReference type="CDD" id="cd02947">
    <property type="entry name" value="TRX_family"/>
    <property type="match status" value="1"/>
</dbReference>
<feature type="transmembrane region" description="Helical" evidence="1">
    <location>
        <begin position="298"/>
        <end position="314"/>
    </location>
</feature>
<protein>
    <recommendedName>
        <fullName evidence="2">Thioredoxin domain-containing protein</fullName>
    </recommendedName>
</protein>
<dbReference type="Proteomes" id="UP000278149">
    <property type="component" value="Unassembled WGS sequence"/>
</dbReference>
<evidence type="ECO:0000259" key="2">
    <source>
        <dbReference type="Pfam" id="PF00085"/>
    </source>
</evidence>
<dbReference type="SUPFAM" id="SSF52833">
    <property type="entry name" value="Thioredoxin-like"/>
    <property type="match status" value="1"/>
</dbReference>
<organism evidence="3 4">
    <name type="scientific">Candidatus Korarchaeum cryptofilum</name>
    <dbReference type="NCBI Taxonomy" id="498846"/>
    <lineage>
        <taxon>Archaea</taxon>
        <taxon>Thermoproteota</taxon>
        <taxon>Candidatus Korarchaeia</taxon>
        <taxon>Candidatus Korarchaeales</taxon>
        <taxon>Candidatus Korarchaeaceae</taxon>
        <taxon>Candidatus Korarchaeum</taxon>
    </lineage>
</organism>
<feature type="transmembrane region" description="Helical" evidence="1">
    <location>
        <begin position="192"/>
        <end position="210"/>
    </location>
</feature>
<dbReference type="PANTHER" id="PTHR45663:SF11">
    <property type="entry name" value="GEO12009P1"/>
    <property type="match status" value="1"/>
</dbReference>
<dbReference type="InterPro" id="IPR013766">
    <property type="entry name" value="Thioredoxin_domain"/>
</dbReference>
<feature type="transmembrane region" description="Helical" evidence="1">
    <location>
        <begin position="124"/>
        <end position="149"/>
    </location>
</feature>
<name>A0A3R9PCH6_9CREN</name>
<feature type="transmembrane region" description="Helical" evidence="1">
    <location>
        <begin position="161"/>
        <end position="186"/>
    </location>
</feature>
<keyword evidence="1" id="KW-0812">Transmembrane</keyword>
<evidence type="ECO:0000313" key="4">
    <source>
        <dbReference type="Proteomes" id="UP000278149"/>
    </source>
</evidence>
<sequence length="315" mass="34587">MRYNLLLPLIMLSILLLSAIPNNTLELGSGKVAVMFWSELCFNCERILPVWRSIERDPPAGIKVIDIKLIPGKNENIFVEFGIKETPTIILFENGREVKRISGLSDASESYLRDWIEGKSDLQLISFAFPVLGGLLALSPCSLPIMMSLTPLGRFSRRRDYATCFISSALGVISLGMAFLLISSLLKLVVRWIIYALALFSVILGIFMILSPEKSCRMTGKVKSSFTCFSLGFLAMQCNLPLVIGSFMLLSASDFAQGIVNLISLSLGMSLTFLIVVRTSKGISARLSPSRSFNVSRLGGALLTLIGLYLIISNI</sequence>
<proteinExistence type="predicted"/>
<dbReference type="InterPro" id="IPR036249">
    <property type="entry name" value="Thioredoxin-like_sf"/>
</dbReference>
<reference evidence="3 4" key="1">
    <citation type="submission" date="2018-10" db="EMBL/GenBank/DDBJ databases">
        <title>Co-occurring genomic capacity for anaerobic methane metabolism and dissimilatory sulfite reduction discovered in the Korarchaeota.</title>
        <authorList>
            <person name="Mckay L.J."/>
            <person name="Dlakic M."/>
            <person name="Fields M.W."/>
            <person name="Delmont T.O."/>
            <person name="Eren A.M."/>
            <person name="Jay Z.J."/>
            <person name="Klingelsmith K.B."/>
            <person name="Rusch D.B."/>
            <person name="Inskeep W.P."/>
        </authorList>
    </citation>
    <scope>NUCLEOTIDE SEQUENCE [LARGE SCALE GENOMIC DNA]</scope>
    <source>
        <strain evidence="3 4">WS</strain>
    </source>
</reference>
<comment type="caution">
    <text evidence="3">The sequence shown here is derived from an EMBL/GenBank/DDBJ whole genome shotgun (WGS) entry which is preliminary data.</text>
</comment>
<dbReference type="PANTHER" id="PTHR45663">
    <property type="entry name" value="GEO12009P1"/>
    <property type="match status" value="1"/>
</dbReference>
<dbReference type="Pfam" id="PF00085">
    <property type="entry name" value="Thioredoxin"/>
    <property type="match status" value="1"/>
</dbReference>
<evidence type="ECO:0000313" key="3">
    <source>
        <dbReference type="EMBL" id="RSN67056.1"/>
    </source>
</evidence>
<accession>A0A3R9PCH6</accession>
<feature type="transmembrane region" description="Helical" evidence="1">
    <location>
        <begin position="258"/>
        <end position="277"/>
    </location>
</feature>
<feature type="transmembrane region" description="Helical" evidence="1">
    <location>
        <begin position="231"/>
        <end position="252"/>
    </location>
</feature>
<dbReference type="GO" id="GO:0005737">
    <property type="term" value="C:cytoplasm"/>
    <property type="evidence" value="ECO:0007669"/>
    <property type="project" value="TreeGrafter"/>
</dbReference>
<dbReference type="Gene3D" id="3.40.30.10">
    <property type="entry name" value="Glutaredoxin"/>
    <property type="match status" value="1"/>
</dbReference>
<gene>
    <name evidence="3" type="ORF">D9Q81_09265</name>
</gene>
<evidence type="ECO:0000256" key="1">
    <source>
        <dbReference type="SAM" id="Phobius"/>
    </source>
</evidence>
<feature type="domain" description="Thioredoxin" evidence="2">
    <location>
        <begin position="29"/>
        <end position="107"/>
    </location>
</feature>
<keyword evidence="1" id="KW-0472">Membrane</keyword>